<dbReference type="Gene3D" id="3.20.20.100">
    <property type="entry name" value="NADP-dependent oxidoreductase domain"/>
    <property type="match status" value="1"/>
</dbReference>
<dbReference type="PANTHER" id="PTHR11732">
    <property type="entry name" value="ALDO/KETO REDUCTASE"/>
    <property type="match status" value="1"/>
</dbReference>
<dbReference type="Pfam" id="PF00248">
    <property type="entry name" value="Aldo_ket_red"/>
    <property type="match status" value="1"/>
</dbReference>
<keyword evidence="3" id="KW-1185">Reference proteome</keyword>
<dbReference type="InterPro" id="IPR020471">
    <property type="entry name" value="AKR"/>
</dbReference>
<gene>
    <name evidence="2" type="ORF">CSSPTR1EN2_LOCUS1393</name>
</gene>
<dbReference type="Proteomes" id="UP001497512">
    <property type="component" value="Chromosome 1"/>
</dbReference>
<dbReference type="EMBL" id="OZ019893">
    <property type="protein sequence ID" value="CAK9191443.1"/>
    <property type="molecule type" value="Genomic_DNA"/>
</dbReference>
<dbReference type="SUPFAM" id="SSF51430">
    <property type="entry name" value="NAD(P)-linked oxidoreductase"/>
    <property type="match status" value="1"/>
</dbReference>
<dbReference type="InterPro" id="IPR018170">
    <property type="entry name" value="Aldo/ket_reductase_CS"/>
</dbReference>
<evidence type="ECO:0000259" key="1">
    <source>
        <dbReference type="Pfam" id="PF00248"/>
    </source>
</evidence>
<dbReference type="PROSITE" id="PS00798">
    <property type="entry name" value="ALDOKETO_REDUCTASE_1"/>
    <property type="match status" value="1"/>
</dbReference>
<evidence type="ECO:0000313" key="2">
    <source>
        <dbReference type="EMBL" id="CAK9191443.1"/>
    </source>
</evidence>
<organism evidence="2 3">
    <name type="scientific">Sphagnum troendelagicum</name>
    <dbReference type="NCBI Taxonomy" id="128251"/>
    <lineage>
        <taxon>Eukaryota</taxon>
        <taxon>Viridiplantae</taxon>
        <taxon>Streptophyta</taxon>
        <taxon>Embryophyta</taxon>
        <taxon>Bryophyta</taxon>
        <taxon>Sphagnophytina</taxon>
        <taxon>Sphagnopsida</taxon>
        <taxon>Sphagnales</taxon>
        <taxon>Sphagnaceae</taxon>
        <taxon>Sphagnum</taxon>
    </lineage>
</organism>
<proteinExistence type="predicted"/>
<protein>
    <recommendedName>
        <fullName evidence="1">NADP-dependent oxidoreductase domain-containing protein</fullName>
    </recommendedName>
</protein>
<evidence type="ECO:0000313" key="3">
    <source>
        <dbReference type="Proteomes" id="UP001497512"/>
    </source>
</evidence>
<dbReference type="InterPro" id="IPR023210">
    <property type="entry name" value="NADP_OxRdtase_dom"/>
</dbReference>
<sequence length="404" mass="44205">MERNEDSFTLNTGARIPAVGLGTWQADGASCQAAVATALEVGYRHLDCAHLYGNENDVGQALSEALNGGVPGLKREDLFVTSKLWCTTNTPKRIGRAVEISLKNLGLQYLDLYLMHWPVFSPLGDATDPPSHRSDELLKPPTRRMEATWRAMEELVSKGLVRAIGLSNFNITQMEEILSYAKIVPAVNQVELHPFWRQDKLVQYCHSKGVHLSAHTPLGIPGGRASGPASSSEDAVESPAASIVYSRSRSVHAPMLKSHVVAEIAEHLGRTPAQVILRWGVQRGTSVLPCSLRSDHIKNNLDILNWSLSETDWNKINTLEPQLRLVDGNHSYLAEIGPLQAVAETDAESISGTDVDSIPETDIEVVSEPEMEPIPETEPDAVHESDIEAGAEHDTNIRVFQSVP</sequence>
<dbReference type="InterPro" id="IPR036812">
    <property type="entry name" value="NAD(P)_OxRdtase_dom_sf"/>
</dbReference>
<name>A0ABP0TBP5_9BRYO</name>
<reference evidence="2 3" key="1">
    <citation type="submission" date="2024-02" db="EMBL/GenBank/DDBJ databases">
        <authorList>
            <consortium name="ELIXIR-Norway"/>
            <consortium name="Elixir Norway"/>
        </authorList>
    </citation>
    <scope>NUCLEOTIDE SEQUENCE [LARGE SCALE GENOMIC DNA]</scope>
</reference>
<feature type="domain" description="NADP-dependent oxidoreductase" evidence="1">
    <location>
        <begin position="19"/>
        <end position="319"/>
    </location>
</feature>
<dbReference type="PROSITE" id="PS00062">
    <property type="entry name" value="ALDOKETO_REDUCTASE_2"/>
    <property type="match status" value="1"/>
</dbReference>
<dbReference type="PRINTS" id="PR00069">
    <property type="entry name" value="ALDKETRDTASE"/>
</dbReference>
<accession>A0ABP0TBP5</accession>